<organism evidence="1 2">
    <name type="scientific">Larkinella arboricola</name>
    <dbReference type="NCBI Taxonomy" id="643671"/>
    <lineage>
        <taxon>Bacteria</taxon>
        <taxon>Pseudomonadati</taxon>
        <taxon>Bacteroidota</taxon>
        <taxon>Cytophagia</taxon>
        <taxon>Cytophagales</taxon>
        <taxon>Spirosomataceae</taxon>
        <taxon>Larkinella</taxon>
    </lineage>
</organism>
<dbReference type="RefSeq" id="WP_146624488.1">
    <property type="nucleotide sequence ID" value="NZ_QLMC01000003.1"/>
</dbReference>
<comment type="caution">
    <text evidence="1">The sequence shown here is derived from an EMBL/GenBank/DDBJ whole genome shotgun (WGS) entry which is preliminary data.</text>
</comment>
<gene>
    <name evidence="1" type="ORF">LX87_03118</name>
</gene>
<keyword evidence="2" id="KW-1185">Reference proteome</keyword>
<dbReference type="AlphaFoldDB" id="A0A327WYF6"/>
<sequence>MQYNRYYLLSSMMGDELYRQHSSKKDQPIQESLEKRFNLLSEIPLDEFIRSGMPWLRILEMLERRY</sequence>
<protein>
    <submittedName>
        <fullName evidence="1">Uncharacterized protein</fullName>
    </submittedName>
</protein>
<evidence type="ECO:0000313" key="2">
    <source>
        <dbReference type="Proteomes" id="UP000248790"/>
    </source>
</evidence>
<evidence type="ECO:0000313" key="1">
    <source>
        <dbReference type="EMBL" id="RAJ98209.1"/>
    </source>
</evidence>
<proteinExistence type="predicted"/>
<dbReference type="EMBL" id="QLMC01000003">
    <property type="protein sequence ID" value="RAJ98209.1"/>
    <property type="molecule type" value="Genomic_DNA"/>
</dbReference>
<reference evidence="1 2" key="1">
    <citation type="submission" date="2018-06" db="EMBL/GenBank/DDBJ databases">
        <title>Genomic Encyclopedia of Archaeal and Bacterial Type Strains, Phase II (KMG-II): from individual species to whole genera.</title>
        <authorList>
            <person name="Goeker M."/>
        </authorList>
    </citation>
    <scope>NUCLEOTIDE SEQUENCE [LARGE SCALE GENOMIC DNA]</scope>
    <source>
        <strain evidence="1 2">DSM 21851</strain>
    </source>
</reference>
<dbReference type="Proteomes" id="UP000248790">
    <property type="component" value="Unassembled WGS sequence"/>
</dbReference>
<accession>A0A327WYF6</accession>
<name>A0A327WYF6_LARAB</name>
<dbReference type="OrthoDB" id="963646at2"/>